<evidence type="ECO:0000313" key="4">
    <source>
        <dbReference type="EMBL" id="RRJ66200.1"/>
    </source>
</evidence>
<dbReference type="Pfam" id="PF00583">
    <property type="entry name" value="Acetyltransf_1"/>
    <property type="match status" value="2"/>
</dbReference>
<dbReference type="AlphaFoldDB" id="A0A3P3U7I2"/>
<dbReference type="InterPro" id="IPR050680">
    <property type="entry name" value="YpeA/RimI_acetyltransf"/>
</dbReference>
<dbReference type="Proteomes" id="UP000267017">
    <property type="component" value="Unassembled WGS sequence"/>
</dbReference>
<comment type="caution">
    <text evidence="4">The sequence shown here is derived from an EMBL/GenBank/DDBJ whole genome shotgun (WGS) entry which is preliminary data.</text>
</comment>
<dbReference type="EMBL" id="RRCN01000001">
    <property type="protein sequence ID" value="RRJ66200.1"/>
    <property type="molecule type" value="Genomic_DNA"/>
</dbReference>
<dbReference type="CDD" id="cd04301">
    <property type="entry name" value="NAT_SF"/>
    <property type="match status" value="2"/>
</dbReference>
<dbReference type="PANTHER" id="PTHR43420">
    <property type="entry name" value="ACETYLTRANSFERASE"/>
    <property type="match status" value="1"/>
</dbReference>
<keyword evidence="5" id="KW-1185">Reference proteome</keyword>
<evidence type="ECO:0000256" key="1">
    <source>
        <dbReference type="ARBA" id="ARBA00022679"/>
    </source>
</evidence>
<dbReference type="PROSITE" id="PS51186">
    <property type="entry name" value="GNAT"/>
    <property type="match status" value="2"/>
</dbReference>
<gene>
    <name evidence="4" type="ORF">EHV15_27245</name>
</gene>
<dbReference type="SUPFAM" id="SSF55729">
    <property type="entry name" value="Acyl-CoA N-acyltransferases (Nat)"/>
    <property type="match status" value="2"/>
</dbReference>
<dbReference type="OrthoDB" id="7163760at2"/>
<accession>A0A3P3U7I2</accession>
<name>A0A3P3U7I2_9BACL</name>
<organism evidence="4 5">
    <name type="scientific">Paenibacillus oralis</name>
    <dbReference type="NCBI Taxonomy" id="2490856"/>
    <lineage>
        <taxon>Bacteria</taxon>
        <taxon>Bacillati</taxon>
        <taxon>Bacillota</taxon>
        <taxon>Bacilli</taxon>
        <taxon>Bacillales</taxon>
        <taxon>Paenibacillaceae</taxon>
        <taxon>Paenibacillus</taxon>
    </lineage>
</organism>
<evidence type="ECO:0000256" key="2">
    <source>
        <dbReference type="ARBA" id="ARBA00023315"/>
    </source>
</evidence>
<reference evidence="4 5" key="1">
    <citation type="submission" date="2018-11" db="EMBL/GenBank/DDBJ databases">
        <title>Genome sequencing of Paenibacillus sp. KCOM 3021 (= ChDC PVNT-B20).</title>
        <authorList>
            <person name="Kook J.-K."/>
            <person name="Park S.-N."/>
            <person name="Lim Y.K."/>
        </authorList>
    </citation>
    <scope>NUCLEOTIDE SEQUENCE [LARGE SCALE GENOMIC DNA]</scope>
    <source>
        <strain evidence="4 5">KCOM 3021</strain>
    </source>
</reference>
<dbReference type="InterPro" id="IPR016181">
    <property type="entry name" value="Acyl_CoA_acyltransferase"/>
</dbReference>
<dbReference type="Gene3D" id="3.40.630.30">
    <property type="match status" value="1"/>
</dbReference>
<evidence type="ECO:0000313" key="5">
    <source>
        <dbReference type="Proteomes" id="UP000267017"/>
    </source>
</evidence>
<dbReference type="InterPro" id="IPR000182">
    <property type="entry name" value="GNAT_dom"/>
</dbReference>
<keyword evidence="2" id="KW-0012">Acyltransferase</keyword>
<keyword evidence="1 4" id="KW-0808">Transferase</keyword>
<feature type="domain" description="N-acetyltransferase" evidence="3">
    <location>
        <begin position="169"/>
        <end position="303"/>
    </location>
</feature>
<protein>
    <submittedName>
        <fullName evidence="4">GNAT family N-acetyltransferase</fullName>
    </submittedName>
</protein>
<evidence type="ECO:0000259" key="3">
    <source>
        <dbReference type="PROSITE" id="PS51186"/>
    </source>
</evidence>
<dbReference type="GO" id="GO:0016747">
    <property type="term" value="F:acyltransferase activity, transferring groups other than amino-acyl groups"/>
    <property type="evidence" value="ECO:0007669"/>
    <property type="project" value="InterPro"/>
</dbReference>
<feature type="domain" description="N-acetyltransferase" evidence="3">
    <location>
        <begin position="18"/>
        <end position="174"/>
    </location>
</feature>
<proteinExistence type="predicted"/>
<sequence length="303" mass="33760">MPMLLKSAKILAKGVRFNLTHTFTWADVAALQKAVEQQDGISLKLNWDTLLAGKEDDGVHLADFKDGKLVAFLGKYSFGGSLEICGMVHPDYRRQGIFTGLLERALDAPTQQAHAKILLNAPGDSETGKRFLDSVSCRFAFSEYQMKLETSGFAGEHAARTNDADDVSISLAPAEEADKAVLQRLDSEGFKMEPEEVRRFYEELSPGEVAQNELILLAGEPAGKIRISRHEGEAWIYGFVVDAKLRGQGIGSAALRHVIKREQAAGYDVWLEVALDNPNAKKLYENAGFRVWRSQDYYEYERK</sequence>